<evidence type="ECO:0000313" key="3">
    <source>
        <dbReference type="Proteomes" id="UP000789359"/>
    </source>
</evidence>
<dbReference type="RefSeq" id="WP_230056836.1">
    <property type="nucleotide sequence ID" value="NZ_CAJHOE010000002.1"/>
</dbReference>
<dbReference type="Gene3D" id="3.30.160.390">
    <property type="entry name" value="Integrase, DNA-binding domain"/>
    <property type="match status" value="1"/>
</dbReference>
<name>A0ABN7KB46_9BACT</name>
<comment type="caution">
    <text evidence="2">The sequence shown here is derived from an EMBL/GenBank/DDBJ whole genome shotgun (WGS) entry which is preliminary data.</text>
</comment>
<dbReference type="InterPro" id="IPR010998">
    <property type="entry name" value="Integrase_recombinase_N"/>
</dbReference>
<accession>A0ABN7KB46</accession>
<dbReference type="Gene3D" id="1.10.150.130">
    <property type="match status" value="1"/>
</dbReference>
<evidence type="ECO:0000313" key="2">
    <source>
        <dbReference type="EMBL" id="CAD7287992.1"/>
    </source>
</evidence>
<keyword evidence="1" id="KW-0238">DNA-binding</keyword>
<organism evidence="2 3">
    <name type="scientific">Campylobacter suis</name>
    <dbReference type="NCBI Taxonomy" id="2790657"/>
    <lineage>
        <taxon>Bacteria</taxon>
        <taxon>Pseudomonadati</taxon>
        <taxon>Campylobacterota</taxon>
        <taxon>Epsilonproteobacteria</taxon>
        <taxon>Campylobacterales</taxon>
        <taxon>Campylobacteraceae</taxon>
        <taxon>Campylobacter</taxon>
    </lineage>
</organism>
<sequence length="176" mass="20730">MQSKDKRYKKAVGNPKELYIYINPNGIKSFFIKYYNKILKLKEFRDGIYGVVEARKEANKLIKELESGKNMDQIKGGDEKYIFKNLFSAYTLKLLAKGDTQDYVKRACRTNDKYFMPKLANKDVKDIKYSELYEICNSIFNPDNPTKSRLETLHRSIKHVENALQIAVKDRYLEYN</sequence>
<dbReference type="InterPro" id="IPR038488">
    <property type="entry name" value="Integrase_DNA-bd_sf"/>
</dbReference>
<evidence type="ECO:0008006" key="4">
    <source>
        <dbReference type="Google" id="ProtNLM"/>
    </source>
</evidence>
<proteinExistence type="predicted"/>
<reference evidence="2 3" key="1">
    <citation type="submission" date="2020-11" db="EMBL/GenBank/DDBJ databases">
        <authorList>
            <person name="Peeters C."/>
        </authorList>
    </citation>
    <scope>NUCLEOTIDE SEQUENCE [LARGE SCALE GENOMIC DNA]</scope>
    <source>
        <strain evidence="2 3">LMG 8286</strain>
    </source>
</reference>
<protein>
    <recommendedName>
        <fullName evidence="4">DUF4102 domain-containing protein</fullName>
    </recommendedName>
</protein>
<evidence type="ECO:0000256" key="1">
    <source>
        <dbReference type="ARBA" id="ARBA00023125"/>
    </source>
</evidence>
<keyword evidence="3" id="KW-1185">Reference proteome</keyword>
<dbReference type="EMBL" id="CAJHOE010000002">
    <property type="protein sequence ID" value="CAD7287992.1"/>
    <property type="molecule type" value="Genomic_DNA"/>
</dbReference>
<dbReference type="Proteomes" id="UP000789359">
    <property type="component" value="Unassembled WGS sequence"/>
</dbReference>
<gene>
    <name evidence="2" type="ORF">LMG8286_01069</name>
</gene>